<dbReference type="Proteomes" id="UP000887568">
    <property type="component" value="Unplaced"/>
</dbReference>
<name>A0A914AQT1_PATMI</name>
<organism evidence="1 2">
    <name type="scientific">Patiria miniata</name>
    <name type="common">Bat star</name>
    <name type="synonym">Asterina miniata</name>
    <dbReference type="NCBI Taxonomy" id="46514"/>
    <lineage>
        <taxon>Eukaryota</taxon>
        <taxon>Metazoa</taxon>
        <taxon>Echinodermata</taxon>
        <taxon>Eleutherozoa</taxon>
        <taxon>Asterozoa</taxon>
        <taxon>Asteroidea</taxon>
        <taxon>Valvatacea</taxon>
        <taxon>Valvatida</taxon>
        <taxon>Asterinidae</taxon>
        <taxon>Patiria</taxon>
    </lineage>
</organism>
<dbReference type="RefSeq" id="XP_038066122.1">
    <property type="nucleotide sequence ID" value="XM_038210194.1"/>
</dbReference>
<reference evidence="1" key="1">
    <citation type="submission" date="2022-11" db="UniProtKB">
        <authorList>
            <consortium name="EnsemblMetazoa"/>
        </authorList>
    </citation>
    <scope>IDENTIFICATION</scope>
</reference>
<accession>A0A914AQT1</accession>
<dbReference type="GeneID" id="119736172"/>
<keyword evidence="2" id="KW-1185">Reference proteome</keyword>
<dbReference type="AlphaFoldDB" id="A0A914AQT1"/>
<proteinExistence type="predicted"/>
<dbReference type="EnsemblMetazoa" id="XM_038210194.1">
    <property type="protein sequence ID" value="XP_038066122.1"/>
    <property type="gene ID" value="LOC119736172"/>
</dbReference>
<evidence type="ECO:0000313" key="1">
    <source>
        <dbReference type="EnsemblMetazoa" id="XP_038066122.1"/>
    </source>
</evidence>
<sequence>MVYENNDDFQFPSLIPDDISNPVSASVARWTGHLEISLEVWDVDPDGGDDEIYTGKKTISQKAASSVSSAVWTDYSMGTDTTFQFSVRVYCESEYQGPDCGMWCHDTDNQNSFFEIKQKRDMEEL</sequence>
<protein>
    <submittedName>
        <fullName evidence="1">Uncharacterized protein</fullName>
    </submittedName>
</protein>
<evidence type="ECO:0000313" key="2">
    <source>
        <dbReference type="Proteomes" id="UP000887568"/>
    </source>
</evidence>